<protein>
    <submittedName>
        <fullName evidence="2">DUF2975 domain-containing protein</fullName>
    </submittedName>
</protein>
<organism evidence="2 3">
    <name type="scientific">Pedobacter agri</name>
    <dbReference type="NCBI Taxonomy" id="454586"/>
    <lineage>
        <taxon>Bacteria</taxon>
        <taxon>Pseudomonadati</taxon>
        <taxon>Bacteroidota</taxon>
        <taxon>Sphingobacteriia</taxon>
        <taxon>Sphingobacteriales</taxon>
        <taxon>Sphingobacteriaceae</taxon>
        <taxon>Pedobacter</taxon>
    </lineage>
</organism>
<keyword evidence="1" id="KW-0812">Transmembrane</keyword>
<evidence type="ECO:0000313" key="3">
    <source>
        <dbReference type="Proteomes" id="UP001142592"/>
    </source>
</evidence>
<keyword evidence="1" id="KW-0472">Membrane</keyword>
<sequence>MKIINQITIIKAAYILLLAVVILVSLEDASTGFMDGWQGVTNEKSNNNLNPNAFLELLSGILMLVSAYLGSRIITMLYAFINSAKSDDVFNVKNYSRLLWMGINSIITSFLVYFYNLIKFYVKHDALKIDTLRNVDFNFWLFVFGLTLLTIALVFKKGIELKQENDLTI</sequence>
<dbReference type="Proteomes" id="UP001142592">
    <property type="component" value="Unassembled WGS sequence"/>
</dbReference>
<name>A0A9X3D994_9SPHI</name>
<feature type="transmembrane region" description="Helical" evidence="1">
    <location>
        <begin position="98"/>
        <end position="117"/>
    </location>
</feature>
<reference evidence="2" key="1">
    <citation type="submission" date="2022-11" db="EMBL/GenBank/DDBJ databases">
        <authorList>
            <person name="Graham C."/>
            <person name="Newman J.D."/>
        </authorList>
    </citation>
    <scope>NUCLEOTIDE SEQUENCE</scope>
    <source>
        <strain evidence="2">DSM 19486</strain>
    </source>
</reference>
<dbReference type="EMBL" id="JAPJUH010000001">
    <property type="protein sequence ID" value="MCX3263267.1"/>
    <property type="molecule type" value="Genomic_DNA"/>
</dbReference>
<dbReference type="InterPro" id="IPR021354">
    <property type="entry name" value="DUF2975"/>
</dbReference>
<gene>
    <name evidence="2" type="ORF">OQZ29_00810</name>
</gene>
<dbReference type="RefSeq" id="WP_157258945.1">
    <property type="nucleotide sequence ID" value="NZ_JAPJUH010000001.1"/>
</dbReference>
<keyword evidence="3" id="KW-1185">Reference proteome</keyword>
<dbReference type="AlphaFoldDB" id="A0A9X3D994"/>
<dbReference type="Pfam" id="PF11188">
    <property type="entry name" value="DUF2975"/>
    <property type="match status" value="1"/>
</dbReference>
<accession>A0A9X3D994</accession>
<evidence type="ECO:0000256" key="1">
    <source>
        <dbReference type="SAM" id="Phobius"/>
    </source>
</evidence>
<proteinExistence type="predicted"/>
<keyword evidence="1" id="KW-1133">Transmembrane helix</keyword>
<comment type="caution">
    <text evidence="2">The sequence shown here is derived from an EMBL/GenBank/DDBJ whole genome shotgun (WGS) entry which is preliminary data.</text>
</comment>
<feature type="transmembrane region" description="Helical" evidence="1">
    <location>
        <begin position="137"/>
        <end position="155"/>
    </location>
</feature>
<evidence type="ECO:0000313" key="2">
    <source>
        <dbReference type="EMBL" id="MCX3263267.1"/>
    </source>
</evidence>
<feature type="transmembrane region" description="Helical" evidence="1">
    <location>
        <begin position="53"/>
        <end position="78"/>
    </location>
</feature>